<evidence type="ECO:0000256" key="4">
    <source>
        <dbReference type="ARBA" id="ARBA00023172"/>
    </source>
</evidence>
<gene>
    <name evidence="8" type="ORF">GCM10007140_05820</name>
</gene>
<dbReference type="PROSITE" id="PS51900">
    <property type="entry name" value="CB"/>
    <property type="match status" value="1"/>
</dbReference>
<evidence type="ECO:0000259" key="6">
    <source>
        <dbReference type="PROSITE" id="PS51898"/>
    </source>
</evidence>
<feature type="domain" description="Core-binding (CB)" evidence="7">
    <location>
        <begin position="70"/>
        <end position="145"/>
    </location>
</feature>
<reference evidence="8" key="1">
    <citation type="journal article" date="2014" name="Int. J. Syst. Evol. Microbiol.">
        <title>Complete genome sequence of Corynebacterium casei LMG S-19264T (=DSM 44701T), isolated from a smear-ripened cheese.</title>
        <authorList>
            <consortium name="US DOE Joint Genome Institute (JGI-PGF)"/>
            <person name="Walter F."/>
            <person name="Albersmeier A."/>
            <person name="Kalinowski J."/>
            <person name="Ruckert C."/>
        </authorList>
    </citation>
    <scope>NUCLEOTIDE SEQUENCE</scope>
    <source>
        <strain evidence="8">CGMCC 1.12698</strain>
    </source>
</reference>
<keyword evidence="4" id="KW-0233">DNA recombination</keyword>
<evidence type="ECO:0000256" key="5">
    <source>
        <dbReference type="PROSITE-ProRule" id="PRU01248"/>
    </source>
</evidence>
<comment type="similarity">
    <text evidence="1">Belongs to the 'phage' integrase family.</text>
</comment>
<dbReference type="GO" id="GO:0006310">
    <property type="term" value="P:DNA recombination"/>
    <property type="evidence" value="ECO:0007669"/>
    <property type="project" value="UniProtKB-KW"/>
</dbReference>
<protein>
    <submittedName>
        <fullName evidence="8">Site-specific integrase</fullName>
    </submittedName>
</protein>
<dbReference type="PANTHER" id="PTHR30349:SF64">
    <property type="entry name" value="PROPHAGE INTEGRASE INTD-RELATED"/>
    <property type="match status" value="1"/>
</dbReference>
<dbReference type="InterPro" id="IPR050090">
    <property type="entry name" value="Tyrosine_recombinase_XerCD"/>
</dbReference>
<keyword evidence="3 5" id="KW-0238">DNA-binding</keyword>
<keyword evidence="2" id="KW-0229">DNA integration</keyword>
<keyword evidence="9" id="KW-1185">Reference proteome</keyword>
<evidence type="ECO:0000313" key="9">
    <source>
        <dbReference type="Proteomes" id="UP000605259"/>
    </source>
</evidence>
<dbReference type="InterPro" id="IPR028259">
    <property type="entry name" value="AP2-like_int_N"/>
</dbReference>
<dbReference type="AlphaFoldDB" id="A0A917AM93"/>
<dbReference type="SUPFAM" id="SSF56349">
    <property type="entry name" value="DNA breaking-rejoining enzymes"/>
    <property type="match status" value="1"/>
</dbReference>
<dbReference type="GO" id="GO:0015074">
    <property type="term" value="P:DNA integration"/>
    <property type="evidence" value="ECO:0007669"/>
    <property type="project" value="UniProtKB-KW"/>
</dbReference>
<dbReference type="InterPro" id="IPR002104">
    <property type="entry name" value="Integrase_catalytic"/>
</dbReference>
<dbReference type="Pfam" id="PF14659">
    <property type="entry name" value="Phage_int_SAM_3"/>
    <property type="match status" value="1"/>
</dbReference>
<dbReference type="InterPro" id="IPR004107">
    <property type="entry name" value="Integrase_SAM-like_N"/>
</dbReference>
<evidence type="ECO:0000256" key="2">
    <source>
        <dbReference type="ARBA" id="ARBA00022908"/>
    </source>
</evidence>
<dbReference type="CDD" id="cd01189">
    <property type="entry name" value="INT_ICEBs1_C_like"/>
    <property type="match status" value="1"/>
</dbReference>
<dbReference type="InterPro" id="IPR010998">
    <property type="entry name" value="Integrase_recombinase_N"/>
</dbReference>
<dbReference type="Pfam" id="PF00589">
    <property type="entry name" value="Phage_integrase"/>
    <property type="match status" value="1"/>
</dbReference>
<dbReference type="InterPro" id="IPR013762">
    <property type="entry name" value="Integrase-like_cat_sf"/>
</dbReference>
<dbReference type="RefSeq" id="WP_188386937.1">
    <property type="nucleotide sequence ID" value="NZ_BMFK01000001.1"/>
</dbReference>
<dbReference type="Pfam" id="PF14657">
    <property type="entry name" value="Arm-DNA-bind_4"/>
    <property type="match status" value="1"/>
</dbReference>
<sequence>MKGYFRKRGDTWSFTIDIGMDDLTGKRKQKTKTGFKTKKEAQKAAAAMIIELEKGIYFDDKNLTILDVFTKMKPIRKSHLKKTSFEKENSIIKLHILSRFGQRRLKDIKPFMIETYYSELQDKGLSTGTISNIHNCFRAIFKCAVEWEIVHTNILSKVKKPRDTQVKMNTWTVEECNRFLDYLQKKKNKKYYIFFLLAIYTGMRRGELLGLTWKDINFENKKILITKALTKTDNGLAVDSPKTKSSNRSINISAFVVKEIQKYHLDQKKLFLRFGLKITEDSFVFSGATPRSPLHLDAPHHFLKINYKQAGVPRIRIHDLRHTHATLMLEAGEHPKIVQDRLGHSSIQMTLDKYSHVTENMQQKAAENFENIINSTHKIQ</sequence>
<evidence type="ECO:0000259" key="7">
    <source>
        <dbReference type="PROSITE" id="PS51900"/>
    </source>
</evidence>
<comment type="caution">
    <text evidence="8">The sequence shown here is derived from an EMBL/GenBank/DDBJ whole genome shotgun (WGS) entry which is preliminary data.</text>
</comment>
<dbReference type="Gene3D" id="1.10.150.130">
    <property type="match status" value="1"/>
</dbReference>
<feature type="domain" description="Tyr recombinase" evidence="6">
    <location>
        <begin position="166"/>
        <end position="367"/>
    </location>
</feature>
<dbReference type="InterPro" id="IPR011010">
    <property type="entry name" value="DNA_brk_join_enz"/>
</dbReference>
<accession>A0A917AM93</accession>
<proteinExistence type="inferred from homology"/>
<dbReference type="PROSITE" id="PS51898">
    <property type="entry name" value="TYR_RECOMBINASE"/>
    <property type="match status" value="1"/>
</dbReference>
<dbReference type="Gene3D" id="1.10.443.10">
    <property type="entry name" value="Intergrase catalytic core"/>
    <property type="match status" value="1"/>
</dbReference>
<evidence type="ECO:0000313" key="8">
    <source>
        <dbReference type="EMBL" id="GGE58320.1"/>
    </source>
</evidence>
<organism evidence="8 9">
    <name type="scientific">Priestia taiwanensis</name>
    <dbReference type="NCBI Taxonomy" id="1347902"/>
    <lineage>
        <taxon>Bacteria</taxon>
        <taxon>Bacillati</taxon>
        <taxon>Bacillota</taxon>
        <taxon>Bacilli</taxon>
        <taxon>Bacillales</taxon>
        <taxon>Bacillaceae</taxon>
        <taxon>Priestia</taxon>
    </lineage>
</organism>
<dbReference type="PANTHER" id="PTHR30349">
    <property type="entry name" value="PHAGE INTEGRASE-RELATED"/>
    <property type="match status" value="1"/>
</dbReference>
<evidence type="ECO:0000256" key="3">
    <source>
        <dbReference type="ARBA" id="ARBA00023125"/>
    </source>
</evidence>
<evidence type="ECO:0000256" key="1">
    <source>
        <dbReference type="ARBA" id="ARBA00008857"/>
    </source>
</evidence>
<reference evidence="8" key="2">
    <citation type="submission" date="2020-09" db="EMBL/GenBank/DDBJ databases">
        <authorList>
            <person name="Sun Q."/>
            <person name="Zhou Y."/>
        </authorList>
    </citation>
    <scope>NUCLEOTIDE SEQUENCE</scope>
    <source>
        <strain evidence="8">CGMCC 1.12698</strain>
    </source>
</reference>
<dbReference type="InterPro" id="IPR044068">
    <property type="entry name" value="CB"/>
</dbReference>
<dbReference type="Proteomes" id="UP000605259">
    <property type="component" value="Unassembled WGS sequence"/>
</dbReference>
<dbReference type="EMBL" id="BMFK01000001">
    <property type="protein sequence ID" value="GGE58320.1"/>
    <property type="molecule type" value="Genomic_DNA"/>
</dbReference>
<dbReference type="GO" id="GO:0003677">
    <property type="term" value="F:DNA binding"/>
    <property type="evidence" value="ECO:0007669"/>
    <property type="project" value="UniProtKB-UniRule"/>
</dbReference>
<name>A0A917AM93_9BACI</name>